<name>G3IKY4_CRIGR</name>
<dbReference type="Proteomes" id="UP000001075">
    <property type="component" value="Unassembled WGS sequence"/>
</dbReference>
<organism evidence="1 2">
    <name type="scientific">Cricetulus griseus</name>
    <name type="common">Chinese hamster</name>
    <name type="synonym">Cricetulus barabensis griseus</name>
    <dbReference type="NCBI Taxonomy" id="10029"/>
    <lineage>
        <taxon>Eukaryota</taxon>
        <taxon>Metazoa</taxon>
        <taxon>Chordata</taxon>
        <taxon>Craniata</taxon>
        <taxon>Vertebrata</taxon>
        <taxon>Euteleostomi</taxon>
        <taxon>Mammalia</taxon>
        <taxon>Eutheria</taxon>
        <taxon>Euarchontoglires</taxon>
        <taxon>Glires</taxon>
        <taxon>Rodentia</taxon>
        <taxon>Myomorpha</taxon>
        <taxon>Muroidea</taxon>
        <taxon>Cricetidae</taxon>
        <taxon>Cricetinae</taxon>
        <taxon>Cricetulus</taxon>
    </lineage>
</organism>
<gene>
    <name evidence="1" type="ORF">I79_024539</name>
</gene>
<proteinExistence type="predicted"/>
<accession>G3IKY4</accession>
<dbReference type="AlphaFoldDB" id="G3IKY4"/>
<protein>
    <submittedName>
        <fullName evidence="1">Uncharacterized protein</fullName>
    </submittedName>
</protein>
<evidence type="ECO:0000313" key="1">
    <source>
        <dbReference type="EMBL" id="EGW11396.1"/>
    </source>
</evidence>
<dbReference type="EMBL" id="JH003814">
    <property type="protein sequence ID" value="EGW11396.1"/>
    <property type="molecule type" value="Genomic_DNA"/>
</dbReference>
<reference evidence="2" key="1">
    <citation type="journal article" date="2011" name="Nat. Biotechnol.">
        <title>The genomic sequence of the Chinese hamster ovary (CHO)-K1 cell line.</title>
        <authorList>
            <person name="Xu X."/>
            <person name="Nagarajan H."/>
            <person name="Lewis N.E."/>
            <person name="Pan S."/>
            <person name="Cai Z."/>
            <person name="Liu X."/>
            <person name="Chen W."/>
            <person name="Xie M."/>
            <person name="Wang W."/>
            <person name="Hammond S."/>
            <person name="Andersen M.R."/>
            <person name="Neff N."/>
            <person name="Passarelli B."/>
            <person name="Koh W."/>
            <person name="Fan H.C."/>
            <person name="Wang J."/>
            <person name="Gui Y."/>
            <person name="Lee K.H."/>
            <person name="Betenbaugh M.J."/>
            <person name="Quake S.R."/>
            <person name="Famili I."/>
            <person name="Palsson B.O."/>
            <person name="Wang J."/>
        </authorList>
    </citation>
    <scope>NUCLEOTIDE SEQUENCE [LARGE SCALE GENOMIC DNA]</scope>
    <source>
        <strain evidence="2">CHO K1 cell line</strain>
    </source>
</reference>
<dbReference type="InParanoid" id="G3IKY4"/>
<evidence type="ECO:0000313" key="2">
    <source>
        <dbReference type="Proteomes" id="UP000001075"/>
    </source>
</evidence>
<sequence>MEDFNAMHICEGCCSEQTYSLCKQDEIKEACCKCLQRVGNRKATCPLISGAEVTTVKSLGEFL</sequence>